<keyword evidence="8" id="KW-1185">Reference proteome</keyword>
<dbReference type="Proteomes" id="UP000280881">
    <property type="component" value="Unassembled WGS sequence"/>
</dbReference>
<comment type="catalytic activity">
    <reaction evidence="3 4">
        <text>an acyl phosphate + H2O = a carboxylate + phosphate + H(+)</text>
        <dbReference type="Rhea" id="RHEA:14965"/>
        <dbReference type="ChEBI" id="CHEBI:15377"/>
        <dbReference type="ChEBI" id="CHEBI:15378"/>
        <dbReference type="ChEBI" id="CHEBI:29067"/>
        <dbReference type="ChEBI" id="CHEBI:43474"/>
        <dbReference type="ChEBI" id="CHEBI:59918"/>
        <dbReference type="EC" id="3.6.1.7"/>
    </reaction>
</comment>
<dbReference type="RefSeq" id="WP_121171167.1">
    <property type="nucleotide sequence ID" value="NZ_RBIE01000002.1"/>
</dbReference>
<dbReference type="OrthoDB" id="9808093at2"/>
<sequence>MAIKGLHAFVYGIVQGVGYRAWTRRKAKELGLKGFVRNLPDGSVEVYAEGEEEKLKELLSKLYEGPFFAKVDRVEYEFTEPRGEYEDFLILY</sequence>
<evidence type="ECO:0000256" key="3">
    <source>
        <dbReference type="ARBA" id="ARBA00047645"/>
    </source>
</evidence>
<organism evidence="7 8">
    <name type="scientific">Thermovibrio guaymasensis</name>
    <dbReference type="NCBI Taxonomy" id="240167"/>
    <lineage>
        <taxon>Bacteria</taxon>
        <taxon>Pseudomonadati</taxon>
        <taxon>Aquificota</taxon>
        <taxon>Aquificia</taxon>
        <taxon>Desulfurobacteriales</taxon>
        <taxon>Desulfurobacteriaceae</taxon>
        <taxon>Thermovibrio</taxon>
    </lineage>
</organism>
<comment type="similarity">
    <text evidence="1 5">Belongs to the acylphosphatase family.</text>
</comment>
<evidence type="ECO:0000313" key="8">
    <source>
        <dbReference type="Proteomes" id="UP000280881"/>
    </source>
</evidence>
<dbReference type="Pfam" id="PF00708">
    <property type="entry name" value="Acylphosphatase"/>
    <property type="match status" value="1"/>
</dbReference>
<evidence type="ECO:0000256" key="4">
    <source>
        <dbReference type="PROSITE-ProRule" id="PRU00520"/>
    </source>
</evidence>
<dbReference type="InterPro" id="IPR017968">
    <property type="entry name" value="Acylphosphatase_CS"/>
</dbReference>
<dbReference type="InterPro" id="IPR036046">
    <property type="entry name" value="Acylphosphatase-like_dom_sf"/>
</dbReference>
<dbReference type="SUPFAM" id="SSF54975">
    <property type="entry name" value="Acylphosphatase/BLUF domain-like"/>
    <property type="match status" value="1"/>
</dbReference>
<evidence type="ECO:0000313" key="7">
    <source>
        <dbReference type="EMBL" id="RKQ61804.1"/>
    </source>
</evidence>
<name>A0A420W6X3_9BACT</name>
<dbReference type="AlphaFoldDB" id="A0A420W6X3"/>
<accession>A0A420W6X3</accession>
<protein>
    <recommendedName>
        <fullName evidence="2 4">acylphosphatase</fullName>
        <ecNumber evidence="2 4">3.6.1.7</ecNumber>
    </recommendedName>
</protein>
<proteinExistence type="inferred from homology"/>
<comment type="caution">
    <text evidence="7">The sequence shown here is derived from an EMBL/GenBank/DDBJ whole genome shotgun (WGS) entry which is preliminary data.</text>
</comment>
<feature type="active site" evidence="4">
    <location>
        <position position="38"/>
    </location>
</feature>
<feature type="active site" evidence="4">
    <location>
        <position position="20"/>
    </location>
</feature>
<reference evidence="7 8" key="1">
    <citation type="submission" date="2018-10" db="EMBL/GenBank/DDBJ databases">
        <title>Genomic Encyclopedia of Type Strains, Phase IV (KMG-IV): sequencing the most valuable type-strain genomes for metagenomic binning, comparative biology and taxonomic classification.</title>
        <authorList>
            <person name="Goeker M."/>
        </authorList>
    </citation>
    <scope>NUCLEOTIDE SEQUENCE [LARGE SCALE GENOMIC DNA]</scope>
    <source>
        <strain evidence="7 8">DSM 15521</strain>
    </source>
</reference>
<dbReference type="PROSITE" id="PS51160">
    <property type="entry name" value="ACYLPHOSPHATASE_3"/>
    <property type="match status" value="1"/>
</dbReference>
<evidence type="ECO:0000259" key="6">
    <source>
        <dbReference type="PROSITE" id="PS51160"/>
    </source>
</evidence>
<evidence type="ECO:0000256" key="5">
    <source>
        <dbReference type="RuleBase" id="RU004168"/>
    </source>
</evidence>
<dbReference type="EC" id="3.6.1.7" evidence="2 4"/>
<dbReference type="GO" id="GO:0003998">
    <property type="term" value="F:acylphosphatase activity"/>
    <property type="evidence" value="ECO:0007669"/>
    <property type="project" value="UniProtKB-EC"/>
</dbReference>
<dbReference type="PANTHER" id="PTHR47268:SF4">
    <property type="entry name" value="ACYLPHOSPHATASE"/>
    <property type="match status" value="1"/>
</dbReference>
<gene>
    <name evidence="7" type="ORF">C7457_1251</name>
</gene>
<evidence type="ECO:0000256" key="2">
    <source>
        <dbReference type="ARBA" id="ARBA00012150"/>
    </source>
</evidence>
<dbReference type="EMBL" id="RBIE01000002">
    <property type="protein sequence ID" value="RKQ61804.1"/>
    <property type="molecule type" value="Genomic_DNA"/>
</dbReference>
<dbReference type="InterPro" id="IPR001792">
    <property type="entry name" value="Acylphosphatase-like_dom"/>
</dbReference>
<dbReference type="PANTHER" id="PTHR47268">
    <property type="entry name" value="ACYLPHOSPHATASE"/>
    <property type="match status" value="1"/>
</dbReference>
<feature type="domain" description="Acylphosphatase-like" evidence="6">
    <location>
        <begin position="5"/>
        <end position="92"/>
    </location>
</feature>
<dbReference type="PROSITE" id="PS00151">
    <property type="entry name" value="ACYLPHOSPHATASE_2"/>
    <property type="match status" value="1"/>
</dbReference>
<keyword evidence="4" id="KW-0378">Hydrolase</keyword>
<dbReference type="Gene3D" id="3.30.70.100">
    <property type="match status" value="1"/>
</dbReference>
<evidence type="ECO:0000256" key="1">
    <source>
        <dbReference type="ARBA" id="ARBA00005614"/>
    </source>
</evidence>
<dbReference type="InterPro" id="IPR020456">
    <property type="entry name" value="Acylphosphatase"/>
</dbReference>